<dbReference type="Proteomes" id="UP000027586">
    <property type="component" value="Unassembled WGS sequence"/>
</dbReference>
<comment type="caution">
    <text evidence="2">The sequence shown here is derived from an EMBL/GenBank/DDBJ whole genome shotgun (WGS) entry which is preliminary data.</text>
</comment>
<gene>
    <name evidence="2" type="ORF">LCOR_03182.1</name>
</gene>
<evidence type="ECO:0000256" key="1">
    <source>
        <dbReference type="SAM" id="MobiDB-lite"/>
    </source>
</evidence>
<dbReference type="VEuPathDB" id="FungiDB:LCOR_03182.1"/>
<dbReference type="EMBL" id="CBTN010000010">
    <property type="protein sequence ID" value="CDH51599.1"/>
    <property type="molecule type" value="Genomic_DNA"/>
</dbReference>
<feature type="region of interest" description="Disordered" evidence="1">
    <location>
        <begin position="127"/>
        <end position="149"/>
    </location>
</feature>
<name>A0A068RNQ6_9FUNG</name>
<proteinExistence type="predicted"/>
<evidence type="ECO:0000313" key="2">
    <source>
        <dbReference type="EMBL" id="CDH51599.1"/>
    </source>
</evidence>
<dbReference type="OrthoDB" id="2280471at2759"/>
<evidence type="ECO:0000313" key="3">
    <source>
        <dbReference type="Proteomes" id="UP000027586"/>
    </source>
</evidence>
<sequence length="149" mass="17272">MAVRSFRPTQLGGDTSVGFLRCLYQARSIVLQLERLSTSSRLYQRERRDDIRAYINTTFNKILRLFHALSHVLTNMERQHPPSTNRARIASFRNDLQTEWRRATRVYQVLLDRMSNWHLQEASSPSTLSEFSDGSASPWSNNSPLLPTC</sequence>
<keyword evidence="3" id="KW-1185">Reference proteome</keyword>
<dbReference type="AlphaFoldDB" id="A0A068RNQ6"/>
<reference evidence="2" key="1">
    <citation type="submission" date="2013-08" db="EMBL/GenBank/DDBJ databases">
        <title>Gene expansion shapes genome architecture in the human pathogen Lichtheimia corymbifera: an evolutionary genomics analysis in the ancient terrestrial Mucorales (Mucoromycotina).</title>
        <authorList>
            <person name="Schwartze V.U."/>
            <person name="Winter S."/>
            <person name="Shelest E."/>
            <person name="Marcet-Houben M."/>
            <person name="Horn F."/>
            <person name="Wehner S."/>
            <person name="Hoffmann K."/>
            <person name="Riege K."/>
            <person name="Sammeth M."/>
            <person name="Nowrousian M."/>
            <person name="Valiante V."/>
            <person name="Linde J."/>
            <person name="Jacobsen I.D."/>
            <person name="Marz M."/>
            <person name="Brakhage A.A."/>
            <person name="Gabaldon T."/>
            <person name="Bocker S."/>
            <person name="Voigt K."/>
        </authorList>
    </citation>
    <scope>NUCLEOTIDE SEQUENCE [LARGE SCALE GENOMIC DNA]</scope>
    <source>
        <strain evidence="2">FSU 9682</strain>
    </source>
</reference>
<protein>
    <submittedName>
        <fullName evidence="2">Uncharacterized protein</fullName>
    </submittedName>
</protein>
<organism evidence="2 3">
    <name type="scientific">Lichtheimia corymbifera JMRC:FSU:9682</name>
    <dbReference type="NCBI Taxonomy" id="1263082"/>
    <lineage>
        <taxon>Eukaryota</taxon>
        <taxon>Fungi</taxon>
        <taxon>Fungi incertae sedis</taxon>
        <taxon>Mucoromycota</taxon>
        <taxon>Mucoromycotina</taxon>
        <taxon>Mucoromycetes</taxon>
        <taxon>Mucorales</taxon>
        <taxon>Lichtheimiaceae</taxon>
        <taxon>Lichtheimia</taxon>
    </lineage>
</organism>
<accession>A0A068RNQ6</accession>